<dbReference type="GO" id="GO:0004499">
    <property type="term" value="F:N,N-dimethylaniline monooxygenase activity"/>
    <property type="evidence" value="ECO:0007669"/>
    <property type="project" value="InterPro"/>
</dbReference>
<feature type="transmembrane region" description="Helical" evidence="5">
    <location>
        <begin position="511"/>
        <end position="530"/>
    </location>
</feature>
<keyword evidence="5" id="KW-0472">Membrane</keyword>
<dbReference type="PANTHER" id="PTHR23023">
    <property type="entry name" value="DIMETHYLANILINE MONOOXYGENASE"/>
    <property type="match status" value="1"/>
</dbReference>
<dbReference type="PRINTS" id="PR00419">
    <property type="entry name" value="ADXRDTASE"/>
</dbReference>
<proteinExistence type="inferred from homology"/>
<evidence type="ECO:0008006" key="8">
    <source>
        <dbReference type="Google" id="ProtNLM"/>
    </source>
</evidence>
<feature type="transmembrane region" description="Helical" evidence="5">
    <location>
        <begin position="589"/>
        <end position="613"/>
    </location>
</feature>
<dbReference type="EMBL" id="CABFOC020000002">
    <property type="protein sequence ID" value="CAH0038092.1"/>
    <property type="molecule type" value="Genomic_DNA"/>
</dbReference>
<dbReference type="InterPro" id="IPR036188">
    <property type="entry name" value="FAD/NAD-bd_sf"/>
</dbReference>
<sequence length="625" mass="69244">MTGPPVKRVAVIGAGPAGAIAIDALAQEKAFDLIRVFERREAAGGCWIGDSDPPPAISDFKGFADRTADSPLAIPEKLPAFTPKSDQPRFTESSVYPYLETNVGDLPMQFSREAIAAERSDRSIAAHGPDTPFRHWRVMRQYIEGLVNRRGYSDFVSYNTTVENVQKVGAEWKVTLRKDGEESDYWWVEWFDAVVVASGHYSVPYIPAIEGIDEFEKLRPGSVLHSKHFRGRDAYKGKRVVVVGASVSAADIAYDLARAAQGPGFVHAITVGHSANAYFGDGAFHHPNIQNHPSIKSVSSAGRTVHLENGETISNVDHIIFGTGYSWTLPFLPSVPVRNNRVPDLYQHIVWQHDPTLLFVGAVGAGLTFKIFEWQAVYAARLLAGRAQLPPLDVMRKWESDRIKARGDGGKFLLVFPDFEEYFETIRTLAGEPQDGAGRKLPKFRREWFRAFMDGHELRKDMWRRLNAEAREIVETSLASQIADVFFYAGCATPAAVIVHSLQTTGRTQDWLVYVAVIAIFGGYGSNGIIGRFSKIEERIKESRPRALLQLLLLVGVFFNCVFVLNGTARISGWLPTAENEDILKTTLISLLGVVGTTIVAVLGSNALAFRIYKRSMRTATAKTE</sequence>
<keyword evidence="2" id="KW-0285">Flavoprotein</keyword>
<evidence type="ECO:0000313" key="7">
    <source>
        <dbReference type="Proteomes" id="UP000775872"/>
    </source>
</evidence>
<evidence type="ECO:0000313" key="6">
    <source>
        <dbReference type="EMBL" id="CAH0038092.1"/>
    </source>
</evidence>
<keyword evidence="5" id="KW-0812">Transmembrane</keyword>
<evidence type="ECO:0000256" key="1">
    <source>
        <dbReference type="ARBA" id="ARBA00009183"/>
    </source>
</evidence>
<keyword evidence="7" id="KW-1185">Reference proteome</keyword>
<dbReference type="Gene3D" id="3.50.50.60">
    <property type="entry name" value="FAD/NAD(P)-binding domain"/>
    <property type="match status" value="2"/>
</dbReference>
<feature type="transmembrane region" description="Helical" evidence="5">
    <location>
        <begin position="551"/>
        <end position="569"/>
    </location>
</feature>
<dbReference type="InterPro" id="IPR020946">
    <property type="entry name" value="Flavin_mOase-like"/>
</dbReference>
<dbReference type="Pfam" id="PF00743">
    <property type="entry name" value="FMO-like"/>
    <property type="match status" value="2"/>
</dbReference>
<keyword evidence="5" id="KW-1133">Transmembrane helix</keyword>
<gene>
    <name evidence="6" type="ORF">CSOL1703_00003205</name>
</gene>
<dbReference type="OrthoDB" id="66881at2759"/>
<evidence type="ECO:0000256" key="3">
    <source>
        <dbReference type="ARBA" id="ARBA00022827"/>
    </source>
</evidence>
<dbReference type="InterPro" id="IPR050346">
    <property type="entry name" value="FMO-like"/>
</dbReference>
<evidence type="ECO:0000256" key="5">
    <source>
        <dbReference type="SAM" id="Phobius"/>
    </source>
</evidence>
<keyword evidence="3" id="KW-0274">FAD</keyword>
<evidence type="ECO:0000256" key="2">
    <source>
        <dbReference type="ARBA" id="ARBA00022630"/>
    </source>
</evidence>
<name>A0A9N9VU41_9HYPO</name>
<evidence type="ECO:0000256" key="4">
    <source>
        <dbReference type="ARBA" id="ARBA00023002"/>
    </source>
</evidence>
<accession>A0A9N9VU41</accession>
<dbReference type="GO" id="GO:0050661">
    <property type="term" value="F:NADP binding"/>
    <property type="evidence" value="ECO:0007669"/>
    <property type="project" value="InterPro"/>
</dbReference>
<reference evidence="6" key="1">
    <citation type="submission" date="2021-10" db="EMBL/GenBank/DDBJ databases">
        <authorList>
            <person name="Piombo E."/>
        </authorList>
    </citation>
    <scope>NUCLEOTIDE SEQUENCE</scope>
</reference>
<dbReference type="SUPFAM" id="SSF51905">
    <property type="entry name" value="FAD/NAD(P)-binding domain"/>
    <property type="match status" value="2"/>
</dbReference>
<comment type="caution">
    <text evidence="6">The sequence shown here is derived from an EMBL/GenBank/DDBJ whole genome shotgun (WGS) entry which is preliminary data.</text>
</comment>
<keyword evidence="4" id="KW-0560">Oxidoreductase</keyword>
<dbReference type="AlphaFoldDB" id="A0A9N9VU41"/>
<organism evidence="6 7">
    <name type="scientific">Clonostachys solani</name>
    <dbReference type="NCBI Taxonomy" id="160281"/>
    <lineage>
        <taxon>Eukaryota</taxon>
        <taxon>Fungi</taxon>
        <taxon>Dikarya</taxon>
        <taxon>Ascomycota</taxon>
        <taxon>Pezizomycotina</taxon>
        <taxon>Sordariomycetes</taxon>
        <taxon>Hypocreomycetidae</taxon>
        <taxon>Hypocreales</taxon>
        <taxon>Bionectriaceae</taxon>
        <taxon>Clonostachys</taxon>
    </lineage>
</organism>
<protein>
    <recommendedName>
        <fullName evidence="8">FAD/NAD(P)-binding domain-containing protein</fullName>
    </recommendedName>
</protein>
<comment type="similarity">
    <text evidence="1">Belongs to the FMO family.</text>
</comment>
<dbReference type="Proteomes" id="UP000775872">
    <property type="component" value="Unassembled WGS sequence"/>
</dbReference>
<dbReference type="GO" id="GO:0050660">
    <property type="term" value="F:flavin adenine dinucleotide binding"/>
    <property type="evidence" value="ECO:0007669"/>
    <property type="project" value="InterPro"/>
</dbReference>